<dbReference type="AlphaFoldDB" id="A0A316HDR4"/>
<name>A0A316HDR4_9SPHI</name>
<evidence type="ECO:0008006" key="4">
    <source>
        <dbReference type="Google" id="ProtNLM"/>
    </source>
</evidence>
<evidence type="ECO:0000313" key="3">
    <source>
        <dbReference type="Proteomes" id="UP000245678"/>
    </source>
</evidence>
<evidence type="ECO:0000256" key="1">
    <source>
        <dbReference type="SAM" id="SignalP"/>
    </source>
</evidence>
<keyword evidence="3" id="KW-1185">Reference proteome</keyword>
<keyword evidence="1" id="KW-0732">Signal</keyword>
<dbReference type="EMBL" id="QGHA01000002">
    <property type="protein sequence ID" value="PWK78698.1"/>
    <property type="molecule type" value="Genomic_DNA"/>
</dbReference>
<reference evidence="2 3" key="1">
    <citation type="submission" date="2018-05" db="EMBL/GenBank/DDBJ databases">
        <title>Genomic Encyclopedia of Archaeal and Bacterial Type Strains, Phase II (KMG-II): from individual species to whole genera.</title>
        <authorList>
            <person name="Goeker M."/>
        </authorList>
    </citation>
    <scope>NUCLEOTIDE SEQUENCE [LARGE SCALE GENOMIC DNA]</scope>
    <source>
        <strain evidence="2 3">DSM 19975</strain>
    </source>
</reference>
<dbReference type="Proteomes" id="UP000245678">
    <property type="component" value="Unassembled WGS sequence"/>
</dbReference>
<organism evidence="2 3">
    <name type="scientific">Mucilaginibacter oryzae</name>
    <dbReference type="NCBI Taxonomy" id="468058"/>
    <lineage>
        <taxon>Bacteria</taxon>
        <taxon>Pseudomonadati</taxon>
        <taxon>Bacteroidota</taxon>
        <taxon>Sphingobacteriia</taxon>
        <taxon>Sphingobacteriales</taxon>
        <taxon>Sphingobacteriaceae</taxon>
        <taxon>Mucilaginibacter</taxon>
    </lineage>
</organism>
<feature type="chain" id="PRO_5016388154" description="Carboxypeptidase regulatory-like domain-containing protein" evidence="1">
    <location>
        <begin position="23"/>
        <end position="908"/>
    </location>
</feature>
<feature type="signal peptide" evidence="1">
    <location>
        <begin position="1"/>
        <end position="22"/>
    </location>
</feature>
<gene>
    <name evidence="2" type="ORF">LX99_01146</name>
</gene>
<proteinExistence type="predicted"/>
<protein>
    <recommendedName>
        <fullName evidence="4">Carboxypeptidase regulatory-like domain-containing protein</fullName>
    </recommendedName>
</protein>
<dbReference type="RefSeq" id="WP_109607005.1">
    <property type="nucleotide sequence ID" value="NZ_QGHA01000002.1"/>
</dbReference>
<sequence>MIARRFLLTICLLTAFVATVFAQQDSIPLTTIIEKASKFSSSFPIEKVYLHTDKPYYAVGDTLWFKAYVTIEKHQPSALSKIVYVDLINNRDSVVESQRIVVNNGFASGSIVFNGDTYKQGAYRLRSYTNWMRNFDPDYFYDHTINVGNAIDNQVRTNITYKSSTKRSGVKVDATILYKAPDNTPYANKRVNWQLMKNGDPVTKGHGTTDDKGVLQVDLPENQADVITGGILVTGIEVGDRRTISSSFSLRTAVKGYDVQFFPEGGQLTNGLRTRVAFKAIASSGLGVDVKGTIVDDKGTEITQFNSAHLGMGVFAITPDVERSYKANITFADGSTATYALPRVQSMGINLAVYNNDPANLTVKIMANDLFFQRKQNKSFYLVAQSGGVIYYAAQTVLNSTSYSANIPKSKFPTGILQVTLFSSGGYALCERIVFIQRNDQMNVTLKTDKPSYTTRGNVKITVSAKNDNKPAEGSFSVAVLDDTTVPSNEDNEWTILSHMLLTSDLKGYIEKPNYYFNKPDDEKAANLDILMMTQGYRRFDYEEILADKMPPIYLMPEQGIDITGTLRTNNGLPVAKGSLRLLIPDKNFSAETITDMSGNFKFSNVNVPDTSKITLSARNNPNGRNMVISVNGEAYQKLSKNVNIADEIINIDSTFRPYLQNSYKQYQSSRTIKEVVVKSTKIVKKASHADYGGTFSGLPMQADHEITAQQLQGCPMLLNCASTLAMGLTYVDNNFYVTRSYNQGDRTPVQVYVGTMPVDANFLASVPSSEVESIEVFLNDGVSGINRSTQTKGVLIVNKKVVKKQKITLAQLQELIPKQNVITFAVQGYTKAKEFYSPKYDVTKAGVLGGDLRNTIYWKPNILTDKATGTATFSFFNSDQRGSYRAIIEGIDADGNIGRYVLHYTVK</sequence>
<dbReference type="Gene3D" id="2.60.40.1930">
    <property type="match status" value="1"/>
</dbReference>
<evidence type="ECO:0000313" key="2">
    <source>
        <dbReference type="EMBL" id="PWK78698.1"/>
    </source>
</evidence>
<accession>A0A316HDR4</accession>
<comment type="caution">
    <text evidence="2">The sequence shown here is derived from an EMBL/GenBank/DDBJ whole genome shotgun (WGS) entry which is preliminary data.</text>
</comment>